<evidence type="ECO:0000256" key="1">
    <source>
        <dbReference type="SAM" id="MobiDB-lite"/>
    </source>
</evidence>
<keyword evidence="2" id="KW-0812">Transmembrane</keyword>
<dbReference type="PATRIC" id="fig|1310697.3.peg.601"/>
<reference evidence="3 4" key="1">
    <citation type="submission" date="2014-04" db="EMBL/GenBank/DDBJ databases">
        <title>Comparative genomics and transcriptomics to identify genetic mechanisms underlying the emergence of carbapenem resistant Acinetobacter baumannii (CRAb).</title>
        <authorList>
            <person name="Harris A.D."/>
            <person name="Johnson K.J."/>
            <person name="George J."/>
            <person name="Nadendla S."/>
            <person name="Daugherty S.C."/>
            <person name="Parankush S."/>
            <person name="Sadzewicz L."/>
            <person name="Tallon L."/>
            <person name="Sengamalay N."/>
            <person name="Hazen T.H."/>
            <person name="Rasko D.A."/>
        </authorList>
    </citation>
    <scope>NUCLEOTIDE SEQUENCE [LARGE SCALE GENOMIC DNA]</scope>
    <source>
        <strain evidence="3 4">21072</strain>
    </source>
</reference>
<feature type="transmembrane region" description="Helical" evidence="2">
    <location>
        <begin position="54"/>
        <end position="73"/>
    </location>
</feature>
<keyword evidence="2" id="KW-0472">Membrane</keyword>
<dbReference type="AlphaFoldDB" id="A0A062IK87"/>
<evidence type="ECO:0000256" key="2">
    <source>
        <dbReference type="SAM" id="Phobius"/>
    </source>
</evidence>
<feature type="region of interest" description="Disordered" evidence="1">
    <location>
        <begin position="1"/>
        <end position="30"/>
    </location>
</feature>
<gene>
    <name evidence="3" type="ORF">J596_0641</name>
</gene>
<keyword evidence="2" id="KW-1133">Transmembrane helix</keyword>
<sequence>MNEIPKPPRPPEPTEVIGNDFIPKRPVPPDVARPPIQILYPDETSCSDRWTIGFYWGAFIGFGFGIIFIKILIKLGF</sequence>
<evidence type="ECO:0000313" key="3">
    <source>
        <dbReference type="EMBL" id="KCY21614.1"/>
    </source>
</evidence>
<name>A0A062IK87_ACIBA</name>
<organism evidence="3 4">
    <name type="scientific">Acinetobacter baumannii 21072</name>
    <dbReference type="NCBI Taxonomy" id="1310697"/>
    <lineage>
        <taxon>Bacteria</taxon>
        <taxon>Pseudomonadati</taxon>
        <taxon>Pseudomonadota</taxon>
        <taxon>Gammaproteobacteria</taxon>
        <taxon>Moraxellales</taxon>
        <taxon>Moraxellaceae</taxon>
        <taxon>Acinetobacter</taxon>
        <taxon>Acinetobacter calcoaceticus/baumannii complex</taxon>
    </lineage>
</organism>
<comment type="caution">
    <text evidence="3">The sequence shown here is derived from an EMBL/GenBank/DDBJ whole genome shotgun (WGS) entry which is preliminary data.</text>
</comment>
<dbReference type="Proteomes" id="UP000027327">
    <property type="component" value="Unassembled WGS sequence"/>
</dbReference>
<accession>A0A062IK87</accession>
<proteinExistence type="predicted"/>
<protein>
    <submittedName>
        <fullName evidence="3">Uncharacterized protein</fullName>
    </submittedName>
</protein>
<feature type="compositionally biased region" description="Pro residues" evidence="1">
    <location>
        <begin position="1"/>
        <end position="13"/>
    </location>
</feature>
<evidence type="ECO:0000313" key="4">
    <source>
        <dbReference type="Proteomes" id="UP000027327"/>
    </source>
</evidence>
<dbReference type="RefSeq" id="WP_001002842.1">
    <property type="nucleotide sequence ID" value="NZ_JMOD01000007.1"/>
</dbReference>
<dbReference type="EMBL" id="JMOD01000007">
    <property type="protein sequence ID" value="KCY21614.1"/>
    <property type="molecule type" value="Genomic_DNA"/>
</dbReference>